<proteinExistence type="inferred from homology"/>
<reference evidence="9" key="1">
    <citation type="submission" date="2018-06" db="EMBL/GenBank/DDBJ databases">
        <authorList>
            <person name="Zhirakovskaya E."/>
        </authorList>
    </citation>
    <scope>NUCLEOTIDE SEQUENCE</scope>
</reference>
<comment type="similarity">
    <text evidence="1">Belongs to the RNA polymerase subunit omega family.</text>
</comment>
<dbReference type="InterPro" id="IPR003716">
    <property type="entry name" value="DNA-dir_RNA_pol_omega"/>
</dbReference>
<dbReference type="PANTHER" id="PTHR34476:SF1">
    <property type="entry name" value="DNA-DIRECTED RNA POLYMERASE SUBUNIT OMEGA"/>
    <property type="match status" value="1"/>
</dbReference>
<accession>A0A3B0VAW3</accession>
<dbReference type="Pfam" id="PF01192">
    <property type="entry name" value="RNA_pol_Rpb6"/>
    <property type="match status" value="1"/>
</dbReference>
<protein>
    <recommendedName>
        <fullName evidence="2">DNA-directed RNA polymerase</fullName>
        <ecNumber evidence="2">2.7.7.6</ecNumber>
    </recommendedName>
</protein>
<dbReference type="InterPro" id="IPR006110">
    <property type="entry name" value="Pol_omega/Rpo6/RPB6"/>
</dbReference>
<dbReference type="AlphaFoldDB" id="A0A3B0VAW3"/>
<keyword evidence="3 9" id="KW-0240">DNA-directed RNA polymerase</keyword>
<evidence type="ECO:0000256" key="5">
    <source>
        <dbReference type="ARBA" id="ARBA00022695"/>
    </source>
</evidence>
<dbReference type="EC" id="2.7.7.6" evidence="2"/>
<sequence>MARITVEDCLKVIGSENRFALIHLAIARLKQHRQGMPFLVEGKNKEVVMTLREIAAGKVTPENLKSLVETVRAEEEAARAAAAKSGTDDEPVEGASAVTEPAAEKVVSPSGSDA</sequence>
<dbReference type="GO" id="GO:0003677">
    <property type="term" value="F:DNA binding"/>
    <property type="evidence" value="ECO:0007669"/>
    <property type="project" value="InterPro"/>
</dbReference>
<dbReference type="SUPFAM" id="SSF63562">
    <property type="entry name" value="RPB6/omega subunit-like"/>
    <property type="match status" value="1"/>
</dbReference>
<dbReference type="PANTHER" id="PTHR34476">
    <property type="entry name" value="DNA-DIRECTED RNA POLYMERASE SUBUNIT OMEGA"/>
    <property type="match status" value="1"/>
</dbReference>
<feature type="region of interest" description="Disordered" evidence="8">
    <location>
        <begin position="79"/>
        <end position="114"/>
    </location>
</feature>
<keyword evidence="6" id="KW-0804">Transcription</keyword>
<dbReference type="HAMAP" id="MF_00366">
    <property type="entry name" value="RNApol_bact_RpoZ"/>
    <property type="match status" value="1"/>
</dbReference>
<evidence type="ECO:0000256" key="6">
    <source>
        <dbReference type="ARBA" id="ARBA00023163"/>
    </source>
</evidence>
<keyword evidence="4 9" id="KW-0808">Transferase</keyword>
<evidence type="ECO:0000256" key="3">
    <source>
        <dbReference type="ARBA" id="ARBA00022478"/>
    </source>
</evidence>
<comment type="catalytic activity">
    <reaction evidence="7">
        <text>RNA(n) + a ribonucleoside 5'-triphosphate = RNA(n+1) + diphosphate</text>
        <dbReference type="Rhea" id="RHEA:21248"/>
        <dbReference type="Rhea" id="RHEA-COMP:14527"/>
        <dbReference type="Rhea" id="RHEA-COMP:17342"/>
        <dbReference type="ChEBI" id="CHEBI:33019"/>
        <dbReference type="ChEBI" id="CHEBI:61557"/>
        <dbReference type="ChEBI" id="CHEBI:140395"/>
        <dbReference type="EC" id="2.7.7.6"/>
    </reaction>
</comment>
<evidence type="ECO:0000256" key="4">
    <source>
        <dbReference type="ARBA" id="ARBA00022679"/>
    </source>
</evidence>
<gene>
    <name evidence="9" type="ORF">MNBD_DELTA03-172</name>
</gene>
<evidence type="ECO:0000256" key="7">
    <source>
        <dbReference type="ARBA" id="ARBA00048552"/>
    </source>
</evidence>
<dbReference type="SMART" id="SM01409">
    <property type="entry name" value="RNA_pol_Rpb6"/>
    <property type="match status" value="1"/>
</dbReference>
<dbReference type="GO" id="GO:0006351">
    <property type="term" value="P:DNA-templated transcription"/>
    <property type="evidence" value="ECO:0007669"/>
    <property type="project" value="InterPro"/>
</dbReference>
<dbReference type="InterPro" id="IPR036161">
    <property type="entry name" value="RPB6/omega-like_sf"/>
</dbReference>
<dbReference type="EMBL" id="UOEX01000210">
    <property type="protein sequence ID" value="VAW37403.1"/>
    <property type="molecule type" value="Genomic_DNA"/>
</dbReference>
<dbReference type="GO" id="GO:0000428">
    <property type="term" value="C:DNA-directed RNA polymerase complex"/>
    <property type="evidence" value="ECO:0007669"/>
    <property type="project" value="UniProtKB-KW"/>
</dbReference>
<evidence type="ECO:0000256" key="2">
    <source>
        <dbReference type="ARBA" id="ARBA00012418"/>
    </source>
</evidence>
<dbReference type="GO" id="GO:0003899">
    <property type="term" value="F:DNA-directed RNA polymerase activity"/>
    <property type="evidence" value="ECO:0007669"/>
    <property type="project" value="UniProtKB-EC"/>
</dbReference>
<dbReference type="Gene3D" id="3.90.940.10">
    <property type="match status" value="1"/>
</dbReference>
<name>A0A3B0VAW3_9ZZZZ</name>
<organism evidence="9">
    <name type="scientific">hydrothermal vent metagenome</name>
    <dbReference type="NCBI Taxonomy" id="652676"/>
    <lineage>
        <taxon>unclassified sequences</taxon>
        <taxon>metagenomes</taxon>
        <taxon>ecological metagenomes</taxon>
    </lineage>
</organism>
<evidence type="ECO:0000313" key="9">
    <source>
        <dbReference type="EMBL" id="VAW37403.1"/>
    </source>
</evidence>
<evidence type="ECO:0000256" key="8">
    <source>
        <dbReference type="SAM" id="MobiDB-lite"/>
    </source>
</evidence>
<keyword evidence="5 9" id="KW-0548">Nucleotidyltransferase</keyword>
<evidence type="ECO:0000256" key="1">
    <source>
        <dbReference type="ARBA" id="ARBA00006711"/>
    </source>
</evidence>
<dbReference type="NCBIfam" id="TIGR00690">
    <property type="entry name" value="rpoZ"/>
    <property type="match status" value="1"/>
</dbReference>